<accession>A0A7J0DP38</accession>
<evidence type="ECO:0000313" key="2">
    <source>
        <dbReference type="Proteomes" id="UP000585474"/>
    </source>
</evidence>
<gene>
    <name evidence="1" type="ORF">Acr_00g0057620</name>
</gene>
<proteinExistence type="predicted"/>
<dbReference type="OrthoDB" id="1683089at2759"/>
<dbReference type="EMBL" id="BJWL01000313">
    <property type="protein sequence ID" value="GFS38465.1"/>
    <property type="molecule type" value="Genomic_DNA"/>
</dbReference>
<evidence type="ECO:0008006" key="3">
    <source>
        <dbReference type="Google" id="ProtNLM"/>
    </source>
</evidence>
<comment type="caution">
    <text evidence="1">The sequence shown here is derived from an EMBL/GenBank/DDBJ whole genome shotgun (WGS) entry which is preliminary data.</text>
</comment>
<reference evidence="2" key="1">
    <citation type="submission" date="2019-07" db="EMBL/GenBank/DDBJ databases">
        <title>De Novo Assembly of kiwifruit Actinidia rufa.</title>
        <authorList>
            <person name="Sugita-Konishi S."/>
            <person name="Sato K."/>
            <person name="Mori E."/>
            <person name="Abe Y."/>
            <person name="Kisaki G."/>
            <person name="Hamano K."/>
            <person name="Suezawa K."/>
            <person name="Otani M."/>
            <person name="Fukuda T."/>
            <person name="Manabe T."/>
            <person name="Gomi K."/>
            <person name="Tabuchi M."/>
            <person name="Akimitsu K."/>
            <person name="Kataoka I."/>
        </authorList>
    </citation>
    <scope>NUCLEOTIDE SEQUENCE [LARGE SCALE GENOMIC DNA]</scope>
    <source>
        <strain evidence="2">cv. Fuchu</strain>
    </source>
</reference>
<name>A0A7J0DP38_9ERIC</name>
<evidence type="ECO:0000313" key="1">
    <source>
        <dbReference type="EMBL" id="GFS38465.1"/>
    </source>
</evidence>
<dbReference type="AlphaFoldDB" id="A0A7J0DP38"/>
<sequence>MPFEKTLLGGVLLSAIALDGNNGLFPLAVAVVECENKDSWGFFIEYLRTIIGFGTHARVSRMLLLITYLRVPIVSFLYFKRRTPCAAPFEKARRDPCAFVRLASFTTLHRRGRHTTTTTGAAINTQFIKQFMVKAGEENWGEIETEVGEAAVAGEALEGKINWIEIQARACQAPLSSCIYSTSLGRVLASELGRGAIVGRNPKNMTSLLIFDGELGQRRSSVPTSCLFTVLSCPFCAKRWRLLCLKLDLGANVEAIHLPLGVVGRKLGLSDCHMSSLDCFGEEVNKIVVDLQRLQEEAKGISTRSSSHSSLLKLLGSKLTIAIAVEEEEELVKQVGEAAIPDKTKVLEVGPSYKRKCMRRASLVGTPLTPSVDPELWVSELVIFELRRQVTTADIAREHDTCLAFHEGWLAYLQELNTTPDHPAWATAKPATILFNEKEYVNKPSEEEVGDGCVEVGEAAAANKPHPFVGLQ</sequence>
<keyword evidence="2" id="KW-1185">Reference proteome</keyword>
<dbReference type="Proteomes" id="UP000585474">
    <property type="component" value="Unassembled WGS sequence"/>
</dbReference>
<protein>
    <recommendedName>
        <fullName evidence="3">MULE transposase domain-containing protein</fullName>
    </recommendedName>
</protein>
<organism evidence="1 2">
    <name type="scientific">Actinidia rufa</name>
    <dbReference type="NCBI Taxonomy" id="165716"/>
    <lineage>
        <taxon>Eukaryota</taxon>
        <taxon>Viridiplantae</taxon>
        <taxon>Streptophyta</taxon>
        <taxon>Embryophyta</taxon>
        <taxon>Tracheophyta</taxon>
        <taxon>Spermatophyta</taxon>
        <taxon>Magnoliopsida</taxon>
        <taxon>eudicotyledons</taxon>
        <taxon>Gunneridae</taxon>
        <taxon>Pentapetalae</taxon>
        <taxon>asterids</taxon>
        <taxon>Ericales</taxon>
        <taxon>Actinidiaceae</taxon>
        <taxon>Actinidia</taxon>
    </lineage>
</organism>